<proteinExistence type="predicted"/>
<evidence type="ECO:0000313" key="3">
    <source>
        <dbReference type="Proteomes" id="UP001305414"/>
    </source>
</evidence>
<protein>
    <submittedName>
        <fullName evidence="2">Uncharacterized protein</fullName>
    </submittedName>
</protein>
<accession>A0AAN7UX72</accession>
<reference evidence="2 3" key="1">
    <citation type="submission" date="2023-10" db="EMBL/GenBank/DDBJ databases">
        <title>Draft genome sequence of Xylaria bambusicola isolate GMP-LS, the root and basal stem rot pathogen of sugarcane in Indonesia.</title>
        <authorList>
            <person name="Selvaraj P."/>
            <person name="Muralishankar V."/>
            <person name="Muruganantham S."/>
            <person name="Sp S."/>
            <person name="Haryani S."/>
            <person name="Lau K.J.X."/>
            <person name="Naqvi N.I."/>
        </authorList>
    </citation>
    <scope>NUCLEOTIDE SEQUENCE [LARGE SCALE GENOMIC DNA]</scope>
    <source>
        <strain evidence="2">GMP-LS</strain>
    </source>
</reference>
<evidence type="ECO:0000256" key="1">
    <source>
        <dbReference type="SAM" id="MobiDB-lite"/>
    </source>
</evidence>
<feature type="region of interest" description="Disordered" evidence="1">
    <location>
        <begin position="17"/>
        <end position="37"/>
    </location>
</feature>
<keyword evidence="3" id="KW-1185">Reference proteome</keyword>
<sequence length="144" mass="16080">MDGSVKQRHSGLFQKDGAQRNIMLVPSPQGTTSPKSSPRVVLIDYNIAVVTSLLEKPSSHGGSQLARNPVDASKLPSNPVDAFWVQSVHNFPGWGLAAWFEGARGDRRFQEWLLQRFGSDTNRFAPIRERSYSAEIRVARVYIL</sequence>
<dbReference type="AlphaFoldDB" id="A0AAN7UX72"/>
<dbReference type="Proteomes" id="UP001305414">
    <property type="component" value="Unassembled WGS sequence"/>
</dbReference>
<organism evidence="2 3">
    <name type="scientific">Xylaria bambusicola</name>
    <dbReference type="NCBI Taxonomy" id="326684"/>
    <lineage>
        <taxon>Eukaryota</taxon>
        <taxon>Fungi</taxon>
        <taxon>Dikarya</taxon>
        <taxon>Ascomycota</taxon>
        <taxon>Pezizomycotina</taxon>
        <taxon>Sordariomycetes</taxon>
        <taxon>Xylariomycetidae</taxon>
        <taxon>Xylariales</taxon>
        <taxon>Xylariaceae</taxon>
        <taxon>Xylaria</taxon>
    </lineage>
</organism>
<comment type="caution">
    <text evidence="2">The sequence shown here is derived from an EMBL/GenBank/DDBJ whole genome shotgun (WGS) entry which is preliminary data.</text>
</comment>
<name>A0AAN7UX72_9PEZI</name>
<dbReference type="EMBL" id="JAWHQM010000061">
    <property type="protein sequence ID" value="KAK5636069.1"/>
    <property type="molecule type" value="Genomic_DNA"/>
</dbReference>
<evidence type="ECO:0000313" key="2">
    <source>
        <dbReference type="EMBL" id="KAK5636069.1"/>
    </source>
</evidence>
<gene>
    <name evidence="2" type="ORF">RRF57_011781</name>
</gene>